<reference evidence="7 8" key="1">
    <citation type="journal article" date="2019" name="Nat. Microbiol.">
        <title>Mediterranean grassland soil C-N compound turnover is dependent on rainfall and depth, and is mediated by genomically divergent microorganisms.</title>
        <authorList>
            <person name="Diamond S."/>
            <person name="Andeer P.F."/>
            <person name="Li Z."/>
            <person name="Crits-Christoph A."/>
            <person name="Burstein D."/>
            <person name="Anantharaman K."/>
            <person name="Lane K.R."/>
            <person name="Thomas B.C."/>
            <person name="Pan C."/>
            <person name="Northen T.R."/>
            <person name="Banfield J.F."/>
        </authorList>
    </citation>
    <scope>NUCLEOTIDE SEQUENCE [LARGE SCALE GENOMIC DNA]</scope>
    <source>
        <strain evidence="7">NP_3</strain>
    </source>
</reference>
<dbReference type="SUPFAM" id="SSF51735">
    <property type="entry name" value="NAD(P)-binding Rossmann-fold domains"/>
    <property type="match status" value="1"/>
</dbReference>
<comment type="similarity">
    <text evidence="1">Belongs to the HIBADH-related family.</text>
</comment>
<evidence type="ECO:0000256" key="4">
    <source>
        <dbReference type="PIRSR" id="PIRSR000103-1"/>
    </source>
</evidence>
<gene>
    <name evidence="7" type="ORF">E6H00_08680</name>
</gene>
<dbReference type="PANTHER" id="PTHR43060:SF15">
    <property type="entry name" value="3-HYDROXYISOBUTYRATE DEHYDROGENASE-LIKE 1, MITOCHONDRIAL-RELATED"/>
    <property type="match status" value="1"/>
</dbReference>
<sequence>MRKAGGERGKGRQVAVIGLGEMGLPMARNLIGRGFTVAGYDVREEACRAFSRAGGRAAAAAGEAVRGADAIVVMVRTPAQAEQVVLGGAGVLGQARSGAILIVMSTIGVAAMRRLGAAARERGCAFLDAPVSGGRERAENGTLTIIVGAAAADLAAARPVLEAVGSQIEHVGDVGAGTAVKMANQVLLSVSLLAAREVAGLARAEGVSIERLWEVLRTCTGTTWVVEHWPTAAAWIDGYRPGTSLDILVKDTGLALDLAAERNVPVRLLPLTAEIMAALTRELGAAGRPRSGPPGG</sequence>
<dbReference type="GO" id="GO:0051287">
    <property type="term" value="F:NAD binding"/>
    <property type="evidence" value="ECO:0007669"/>
    <property type="project" value="InterPro"/>
</dbReference>
<dbReference type="InterPro" id="IPR006115">
    <property type="entry name" value="6PGDH_NADP-bd"/>
</dbReference>
<dbReference type="PANTHER" id="PTHR43060">
    <property type="entry name" value="3-HYDROXYISOBUTYRATE DEHYDROGENASE-LIKE 1, MITOCHONDRIAL-RELATED"/>
    <property type="match status" value="1"/>
</dbReference>
<dbReference type="GO" id="GO:0016491">
    <property type="term" value="F:oxidoreductase activity"/>
    <property type="evidence" value="ECO:0007669"/>
    <property type="project" value="UniProtKB-KW"/>
</dbReference>
<dbReference type="InterPro" id="IPR015815">
    <property type="entry name" value="HIBADH-related"/>
</dbReference>
<evidence type="ECO:0000259" key="6">
    <source>
        <dbReference type="Pfam" id="PF14833"/>
    </source>
</evidence>
<feature type="domain" description="6-phosphogluconate dehydrogenase NADP-binding" evidence="5">
    <location>
        <begin position="13"/>
        <end position="172"/>
    </location>
</feature>
<dbReference type="AlphaFoldDB" id="A0A537K209"/>
<dbReference type="Proteomes" id="UP000318509">
    <property type="component" value="Unassembled WGS sequence"/>
</dbReference>
<dbReference type="InterPro" id="IPR013328">
    <property type="entry name" value="6PGD_dom2"/>
</dbReference>
<dbReference type="InterPro" id="IPR029154">
    <property type="entry name" value="HIBADH-like_NADP-bd"/>
</dbReference>
<feature type="domain" description="3-hydroxyisobutyrate dehydrogenase-like NAD-binding" evidence="6">
    <location>
        <begin position="175"/>
        <end position="285"/>
    </location>
</feature>
<accession>A0A537K209</accession>
<evidence type="ECO:0000313" key="8">
    <source>
        <dbReference type="Proteomes" id="UP000318509"/>
    </source>
</evidence>
<dbReference type="InterPro" id="IPR002204">
    <property type="entry name" value="3-OH-isobutyrate_DH-rel_CS"/>
</dbReference>
<dbReference type="InterPro" id="IPR008927">
    <property type="entry name" value="6-PGluconate_DH-like_C_sf"/>
</dbReference>
<dbReference type="PROSITE" id="PS00895">
    <property type="entry name" value="3_HYDROXYISOBUT_DH"/>
    <property type="match status" value="1"/>
</dbReference>
<feature type="active site" evidence="4">
    <location>
        <position position="181"/>
    </location>
</feature>
<name>A0A537K209_9BACT</name>
<dbReference type="EMBL" id="VBAK01000118">
    <property type="protein sequence ID" value="TMI89817.1"/>
    <property type="molecule type" value="Genomic_DNA"/>
</dbReference>
<evidence type="ECO:0000259" key="5">
    <source>
        <dbReference type="Pfam" id="PF03446"/>
    </source>
</evidence>
<keyword evidence="2" id="KW-0560">Oxidoreductase</keyword>
<evidence type="ECO:0000256" key="3">
    <source>
        <dbReference type="ARBA" id="ARBA00023027"/>
    </source>
</evidence>
<protein>
    <submittedName>
        <fullName evidence="7">NAD(P)-dependent oxidoreductase</fullName>
    </submittedName>
</protein>
<dbReference type="Pfam" id="PF03446">
    <property type="entry name" value="NAD_binding_2"/>
    <property type="match status" value="1"/>
</dbReference>
<comment type="caution">
    <text evidence="7">The sequence shown here is derived from an EMBL/GenBank/DDBJ whole genome shotgun (WGS) entry which is preliminary data.</text>
</comment>
<dbReference type="GO" id="GO:0016054">
    <property type="term" value="P:organic acid catabolic process"/>
    <property type="evidence" value="ECO:0007669"/>
    <property type="project" value="UniProtKB-ARBA"/>
</dbReference>
<evidence type="ECO:0000256" key="1">
    <source>
        <dbReference type="ARBA" id="ARBA00009080"/>
    </source>
</evidence>
<dbReference type="Gene3D" id="1.10.1040.10">
    <property type="entry name" value="N-(1-d-carboxylethyl)-l-norvaline Dehydrogenase, domain 2"/>
    <property type="match status" value="1"/>
</dbReference>
<dbReference type="GO" id="GO:0050661">
    <property type="term" value="F:NADP binding"/>
    <property type="evidence" value="ECO:0007669"/>
    <property type="project" value="InterPro"/>
</dbReference>
<dbReference type="Gene3D" id="3.40.50.720">
    <property type="entry name" value="NAD(P)-binding Rossmann-like Domain"/>
    <property type="match status" value="1"/>
</dbReference>
<dbReference type="InterPro" id="IPR036291">
    <property type="entry name" value="NAD(P)-bd_dom_sf"/>
</dbReference>
<evidence type="ECO:0000313" key="7">
    <source>
        <dbReference type="EMBL" id="TMI89817.1"/>
    </source>
</evidence>
<keyword evidence="3" id="KW-0520">NAD</keyword>
<dbReference type="PIRSF" id="PIRSF000103">
    <property type="entry name" value="HIBADH"/>
    <property type="match status" value="1"/>
</dbReference>
<organism evidence="7 8">
    <name type="scientific">Candidatus Segetimicrobium genomatis</name>
    <dbReference type="NCBI Taxonomy" id="2569760"/>
    <lineage>
        <taxon>Bacteria</taxon>
        <taxon>Bacillati</taxon>
        <taxon>Candidatus Sysuimicrobiota</taxon>
        <taxon>Candidatus Sysuimicrobiia</taxon>
        <taxon>Candidatus Sysuimicrobiales</taxon>
        <taxon>Candidatus Segetimicrobiaceae</taxon>
        <taxon>Candidatus Segetimicrobium</taxon>
    </lineage>
</organism>
<evidence type="ECO:0000256" key="2">
    <source>
        <dbReference type="ARBA" id="ARBA00023002"/>
    </source>
</evidence>
<dbReference type="SUPFAM" id="SSF48179">
    <property type="entry name" value="6-phosphogluconate dehydrogenase C-terminal domain-like"/>
    <property type="match status" value="1"/>
</dbReference>
<proteinExistence type="inferred from homology"/>
<dbReference type="Pfam" id="PF14833">
    <property type="entry name" value="NAD_binding_11"/>
    <property type="match status" value="1"/>
</dbReference>